<keyword evidence="6" id="KW-0325">Glycoprotein</keyword>
<dbReference type="Proteomes" id="UP001552299">
    <property type="component" value="Unassembled WGS sequence"/>
</dbReference>
<name>A0ABD0VUI4_DENTH</name>
<comment type="similarity">
    <text evidence="2">Belongs to the plant LTP family.</text>
</comment>
<dbReference type="Gene3D" id="1.10.110.10">
    <property type="entry name" value="Plant lipid-transfer and hydrophobic proteins"/>
    <property type="match status" value="1"/>
</dbReference>
<evidence type="ECO:0000256" key="6">
    <source>
        <dbReference type="ARBA" id="ARBA00023180"/>
    </source>
</evidence>
<feature type="signal peptide" evidence="10">
    <location>
        <begin position="1"/>
        <end position="28"/>
    </location>
</feature>
<evidence type="ECO:0000313" key="13">
    <source>
        <dbReference type="Proteomes" id="UP001552299"/>
    </source>
</evidence>
<dbReference type="GO" id="GO:0005886">
    <property type="term" value="C:plasma membrane"/>
    <property type="evidence" value="ECO:0007669"/>
    <property type="project" value="UniProtKB-SubCell"/>
</dbReference>
<comment type="caution">
    <text evidence="12">The sequence shown here is derived from an EMBL/GenBank/DDBJ whole genome shotgun (WGS) entry which is preliminary data.</text>
</comment>
<dbReference type="EMBL" id="JANQDX010000003">
    <property type="protein sequence ID" value="KAL0926441.1"/>
    <property type="molecule type" value="Genomic_DNA"/>
</dbReference>
<gene>
    <name evidence="12" type="ORF">M5K25_002675</name>
</gene>
<dbReference type="SMART" id="SM00499">
    <property type="entry name" value="AAI"/>
    <property type="match status" value="1"/>
</dbReference>
<dbReference type="InterPro" id="IPR043325">
    <property type="entry name" value="LTSS"/>
</dbReference>
<evidence type="ECO:0000256" key="10">
    <source>
        <dbReference type="SAM" id="SignalP"/>
    </source>
</evidence>
<dbReference type="CDD" id="cd00010">
    <property type="entry name" value="AAI_LTSS"/>
    <property type="match status" value="1"/>
</dbReference>
<evidence type="ECO:0000256" key="8">
    <source>
        <dbReference type="SAM" id="MobiDB-lite"/>
    </source>
</evidence>
<organism evidence="12 13">
    <name type="scientific">Dendrobium thyrsiflorum</name>
    <name type="common">Pinecone-like raceme dendrobium</name>
    <name type="synonym">Orchid</name>
    <dbReference type="NCBI Taxonomy" id="117978"/>
    <lineage>
        <taxon>Eukaryota</taxon>
        <taxon>Viridiplantae</taxon>
        <taxon>Streptophyta</taxon>
        <taxon>Embryophyta</taxon>
        <taxon>Tracheophyta</taxon>
        <taxon>Spermatophyta</taxon>
        <taxon>Magnoliopsida</taxon>
        <taxon>Liliopsida</taxon>
        <taxon>Asparagales</taxon>
        <taxon>Orchidaceae</taxon>
        <taxon>Epidendroideae</taxon>
        <taxon>Malaxideae</taxon>
        <taxon>Dendrobiinae</taxon>
        <taxon>Dendrobium</taxon>
    </lineage>
</organism>
<dbReference type="AlphaFoldDB" id="A0ABD0VUI4"/>
<keyword evidence="9" id="KW-0812">Transmembrane</keyword>
<proteinExistence type="inferred from homology"/>
<evidence type="ECO:0000259" key="11">
    <source>
        <dbReference type="SMART" id="SM00499"/>
    </source>
</evidence>
<keyword evidence="5" id="KW-1015">Disulfide bond</keyword>
<evidence type="ECO:0000256" key="9">
    <source>
        <dbReference type="SAM" id="Phobius"/>
    </source>
</evidence>
<keyword evidence="7" id="KW-0449">Lipoprotein</keyword>
<dbReference type="GO" id="GO:0098552">
    <property type="term" value="C:side of membrane"/>
    <property type="evidence" value="ECO:0007669"/>
    <property type="project" value="UniProtKB-KW"/>
</dbReference>
<reference evidence="12 13" key="1">
    <citation type="journal article" date="2024" name="Plant Biotechnol. J.">
        <title>Dendrobium thyrsiflorum genome and its molecular insights into genes involved in important horticultural traits.</title>
        <authorList>
            <person name="Chen B."/>
            <person name="Wang J.Y."/>
            <person name="Zheng P.J."/>
            <person name="Li K.L."/>
            <person name="Liang Y.M."/>
            <person name="Chen X.F."/>
            <person name="Zhang C."/>
            <person name="Zhao X."/>
            <person name="He X."/>
            <person name="Zhang G.Q."/>
            <person name="Liu Z.J."/>
            <person name="Xu Q."/>
        </authorList>
    </citation>
    <scope>NUCLEOTIDE SEQUENCE [LARGE SCALE GENOMIC DNA]</scope>
    <source>
        <strain evidence="12">GZMU011</strain>
    </source>
</reference>
<evidence type="ECO:0000256" key="4">
    <source>
        <dbReference type="ARBA" id="ARBA00022729"/>
    </source>
</evidence>
<dbReference type="FunFam" id="1.10.110.10:FF:000001">
    <property type="entry name" value="Bifunctional inhibitor/lipid-transfer protein/seed storage 2S albumin superfamily protein"/>
    <property type="match status" value="1"/>
</dbReference>
<protein>
    <recommendedName>
        <fullName evidence="11">Bifunctional inhibitor/plant lipid transfer protein/seed storage helical domain-containing protein</fullName>
    </recommendedName>
</protein>
<feature type="region of interest" description="Disordered" evidence="8">
    <location>
        <begin position="102"/>
        <end position="131"/>
    </location>
</feature>
<dbReference type="Pfam" id="PF14368">
    <property type="entry name" value="LTP_2"/>
    <property type="match status" value="1"/>
</dbReference>
<feature type="domain" description="Bifunctional inhibitor/plant lipid transfer protein/seed storage helical" evidence="11">
    <location>
        <begin position="32"/>
        <end position="109"/>
    </location>
</feature>
<keyword evidence="3" id="KW-0336">GPI-anchor</keyword>
<dbReference type="InterPro" id="IPR016140">
    <property type="entry name" value="Bifunc_inhib/LTP/seed_store"/>
</dbReference>
<feature type="compositionally biased region" description="Gly residues" evidence="8">
    <location>
        <begin position="121"/>
        <end position="131"/>
    </location>
</feature>
<evidence type="ECO:0000256" key="7">
    <source>
        <dbReference type="ARBA" id="ARBA00023288"/>
    </source>
</evidence>
<keyword evidence="9" id="KW-1133">Transmembrane helix</keyword>
<evidence type="ECO:0000256" key="5">
    <source>
        <dbReference type="ARBA" id="ARBA00023157"/>
    </source>
</evidence>
<accession>A0ABD0VUI4</accession>
<dbReference type="SUPFAM" id="SSF47699">
    <property type="entry name" value="Bifunctional inhibitor/lipid-transfer protein/seed storage 2S albumin"/>
    <property type="match status" value="1"/>
</dbReference>
<dbReference type="InterPro" id="IPR036312">
    <property type="entry name" value="Bifun_inhib/LTP/seed_sf"/>
</dbReference>
<evidence type="ECO:0000256" key="2">
    <source>
        <dbReference type="ARBA" id="ARBA00009748"/>
    </source>
</evidence>
<keyword evidence="13" id="KW-1185">Reference proteome</keyword>
<keyword evidence="4 10" id="KW-0732">Signal</keyword>
<evidence type="ECO:0000313" key="12">
    <source>
        <dbReference type="EMBL" id="KAL0926441.1"/>
    </source>
</evidence>
<keyword evidence="9" id="KW-0472">Membrane</keyword>
<feature type="transmembrane region" description="Helical" evidence="9">
    <location>
        <begin position="139"/>
        <end position="157"/>
    </location>
</feature>
<evidence type="ECO:0000256" key="3">
    <source>
        <dbReference type="ARBA" id="ARBA00022622"/>
    </source>
</evidence>
<sequence>MSSMAQRITKAAIIIIAITLLSIDKSSEEDDCVAAIVGLQPCTDYITGSSSAPSPQCCLKLATVVSTEPICLCIIVNGGGSQFGIKVNQTRALALPGECKVQTPPASRCNATVPSPSVSPPGGGNSNGGDSAGRFLKPVSLPVVFSVVTTVIAYLSMSSMIF</sequence>
<dbReference type="PANTHER" id="PTHR33044">
    <property type="entry name" value="BIFUNCTIONAL INHIBITOR/LIPID-TRANSFER PROTEIN/SEED STORAGE 2S ALBUMIN SUPERFAMILY PROTEIN-RELATED"/>
    <property type="match status" value="1"/>
</dbReference>
<evidence type="ECO:0000256" key="1">
    <source>
        <dbReference type="ARBA" id="ARBA00004609"/>
    </source>
</evidence>
<feature type="chain" id="PRO_5044777949" description="Bifunctional inhibitor/plant lipid transfer protein/seed storage helical domain-containing protein" evidence="10">
    <location>
        <begin position="29"/>
        <end position="162"/>
    </location>
</feature>
<comment type="subcellular location">
    <subcellularLocation>
        <location evidence="1">Cell membrane</location>
        <topology evidence="1">Lipid-anchor</topology>
        <topology evidence="1">GPI-anchor</topology>
    </subcellularLocation>
</comment>